<accession>A0A7S3LE54</accession>
<sequence>MKIARVLPTEGSFHRNAIMVALGLVPTHGTQVYLIMVRWVEADDDGYIREDPLSAKVPKSMVHPQDDATLYVRTKVRRRHDTANERLKRFKFLETVFLHGIEFHSRRVFPGCDCPSLPSFPLLRTECHCLMFPSTGIIRIY</sequence>
<protein>
    <submittedName>
        <fullName evidence="1">Uncharacterized protein</fullName>
    </submittedName>
</protein>
<organism evidence="1">
    <name type="scientific">Amphora coffeiformis</name>
    <dbReference type="NCBI Taxonomy" id="265554"/>
    <lineage>
        <taxon>Eukaryota</taxon>
        <taxon>Sar</taxon>
        <taxon>Stramenopiles</taxon>
        <taxon>Ochrophyta</taxon>
        <taxon>Bacillariophyta</taxon>
        <taxon>Bacillariophyceae</taxon>
        <taxon>Bacillariophycidae</taxon>
        <taxon>Thalassiophysales</taxon>
        <taxon>Catenulaceae</taxon>
        <taxon>Amphora</taxon>
    </lineage>
</organism>
<name>A0A7S3LE54_9STRA</name>
<dbReference type="AlphaFoldDB" id="A0A7S3LE54"/>
<reference evidence="1" key="1">
    <citation type="submission" date="2021-01" db="EMBL/GenBank/DDBJ databases">
        <authorList>
            <person name="Corre E."/>
            <person name="Pelletier E."/>
            <person name="Niang G."/>
            <person name="Scheremetjew M."/>
            <person name="Finn R."/>
            <person name="Kale V."/>
            <person name="Holt S."/>
            <person name="Cochrane G."/>
            <person name="Meng A."/>
            <person name="Brown T."/>
            <person name="Cohen L."/>
        </authorList>
    </citation>
    <scope>NUCLEOTIDE SEQUENCE</scope>
    <source>
        <strain evidence="1">CCMP127</strain>
    </source>
</reference>
<dbReference type="EMBL" id="HBIM01023612">
    <property type="protein sequence ID" value="CAE0420774.1"/>
    <property type="molecule type" value="Transcribed_RNA"/>
</dbReference>
<evidence type="ECO:0000313" key="1">
    <source>
        <dbReference type="EMBL" id="CAE0420774.1"/>
    </source>
</evidence>
<gene>
    <name evidence="1" type="ORF">ACOF00016_LOCUS17467</name>
</gene>
<proteinExistence type="predicted"/>